<evidence type="ECO:0000256" key="2">
    <source>
        <dbReference type="ARBA" id="ARBA00022840"/>
    </source>
</evidence>
<dbReference type="Gene3D" id="3.30.420.40">
    <property type="match status" value="2"/>
</dbReference>
<name>A0A9N9CBF4_9GLOM</name>
<comment type="caution">
    <text evidence="3">The sequence shown here is derived from an EMBL/GenBank/DDBJ whole genome shotgun (WGS) entry which is preliminary data.</text>
</comment>
<sequence length="584" mass="66366">MSLEDDIRVVVCIDFGTTYSGFAYANISNPEICTNDIWPGKCGEHKTNTALQYDTFFRKVEAWGYPALAVQPNQNRRSITRSKSISEGVTAPNESTNIMHANFSTPMTSPKPVELFKLHLGDLGKDEKPTLPEELDYERVITDYFREIGNVSTLIKQTILSRWPGIDFEKNVLLVLTVPVEFNDQAKAIMRKCVTDAELIAKQLEFTTEPEAAAIYCIKLFKEQLNNSVGSLFLTVDVGGGTVDLTKRKMLDGYKLDEITESTGDFCGGSFVDKEFINFIEGKIGDKAILLFKRNNYGQFQYLVQEFCKRIKIPFTGNPEDFKEYELDIEEVCPALKQYVHGLERTILEYDEWIITISFKDVKDMFDPVVEKILKLIENQITKDNEFISSIFLVGGFSESVYLQTRIKEEFSSRVLNVSVPAQPISAVVRGGVEYGLNMSVVHSRVLKYTYGLLINTMFDEKKDPVERKKENGKIFKFYRLVERGTQVYVNQEFSDVFPPSNHDQTRARCAVYITTAQNATYVDEPGVQLLGTIIFDLPDPELGLNRLVHFSLTFGKGEIRANAKNLKTGRTYGTTFELNFLDR</sequence>
<accession>A0A9N9CBF4</accession>
<organism evidence="3 4">
    <name type="scientific">Acaulospora morrowiae</name>
    <dbReference type="NCBI Taxonomy" id="94023"/>
    <lineage>
        <taxon>Eukaryota</taxon>
        <taxon>Fungi</taxon>
        <taxon>Fungi incertae sedis</taxon>
        <taxon>Mucoromycota</taxon>
        <taxon>Glomeromycotina</taxon>
        <taxon>Glomeromycetes</taxon>
        <taxon>Diversisporales</taxon>
        <taxon>Acaulosporaceae</taxon>
        <taxon>Acaulospora</taxon>
    </lineage>
</organism>
<dbReference type="Gene3D" id="3.90.640.10">
    <property type="entry name" value="Actin, Chain A, domain 4"/>
    <property type="match status" value="1"/>
</dbReference>
<dbReference type="EMBL" id="CAJVPV010005653">
    <property type="protein sequence ID" value="CAG8594362.1"/>
    <property type="molecule type" value="Genomic_DNA"/>
</dbReference>
<reference evidence="3" key="1">
    <citation type="submission" date="2021-06" db="EMBL/GenBank/DDBJ databases">
        <authorList>
            <person name="Kallberg Y."/>
            <person name="Tangrot J."/>
            <person name="Rosling A."/>
        </authorList>
    </citation>
    <scope>NUCLEOTIDE SEQUENCE</scope>
    <source>
        <strain evidence="3">CL551</strain>
    </source>
</reference>
<dbReference type="Proteomes" id="UP000789342">
    <property type="component" value="Unassembled WGS sequence"/>
</dbReference>
<evidence type="ECO:0000313" key="4">
    <source>
        <dbReference type="Proteomes" id="UP000789342"/>
    </source>
</evidence>
<proteinExistence type="predicted"/>
<keyword evidence="1" id="KW-0547">Nucleotide-binding</keyword>
<protein>
    <submittedName>
        <fullName evidence="3">18090_t:CDS:1</fullName>
    </submittedName>
</protein>
<dbReference type="InterPro" id="IPR013126">
    <property type="entry name" value="Hsp_70_fam"/>
</dbReference>
<dbReference type="PANTHER" id="PTHR14187:SF5">
    <property type="entry name" value="HEAT SHOCK 70 KDA PROTEIN 12A"/>
    <property type="match status" value="1"/>
</dbReference>
<dbReference type="AlphaFoldDB" id="A0A9N9CBF4"/>
<gene>
    <name evidence="3" type="ORF">AMORRO_LOCUS7493</name>
</gene>
<dbReference type="GO" id="GO:0140662">
    <property type="term" value="F:ATP-dependent protein folding chaperone"/>
    <property type="evidence" value="ECO:0007669"/>
    <property type="project" value="InterPro"/>
</dbReference>
<evidence type="ECO:0000256" key="1">
    <source>
        <dbReference type="ARBA" id="ARBA00022741"/>
    </source>
</evidence>
<dbReference type="Pfam" id="PF00012">
    <property type="entry name" value="HSP70"/>
    <property type="match status" value="1"/>
</dbReference>
<keyword evidence="4" id="KW-1185">Reference proteome</keyword>
<dbReference type="InterPro" id="IPR043129">
    <property type="entry name" value="ATPase_NBD"/>
</dbReference>
<dbReference type="SUPFAM" id="SSF53067">
    <property type="entry name" value="Actin-like ATPase domain"/>
    <property type="match status" value="2"/>
</dbReference>
<dbReference type="OrthoDB" id="2963168at2759"/>
<dbReference type="Gene3D" id="3.30.30.30">
    <property type="match status" value="1"/>
</dbReference>
<keyword evidence="2" id="KW-0067">ATP-binding</keyword>
<dbReference type="GO" id="GO:0005524">
    <property type="term" value="F:ATP binding"/>
    <property type="evidence" value="ECO:0007669"/>
    <property type="project" value="UniProtKB-KW"/>
</dbReference>
<dbReference type="PANTHER" id="PTHR14187">
    <property type="entry name" value="ALPHA KINASE/ELONGATION FACTOR 2 KINASE"/>
    <property type="match status" value="1"/>
</dbReference>
<evidence type="ECO:0000313" key="3">
    <source>
        <dbReference type="EMBL" id="CAG8594362.1"/>
    </source>
</evidence>